<reference evidence="2" key="1">
    <citation type="submission" date="2023-08" db="EMBL/GenBank/DDBJ databases">
        <title>Complete genome sequence of Shewanella oncorhynchi Z-P2, a siderophore putrebactin-producing bacterium.</title>
        <authorList>
            <person name="Zhang Y."/>
        </authorList>
    </citation>
    <scope>NUCLEOTIDE SEQUENCE</scope>
    <source>
        <strain evidence="2">Z-P2</strain>
    </source>
</reference>
<sequence length="106" mass="11660">MSWKKGDLAAYSSVFLIVLFVGISLYSSVRAVECGGESDRECYVPLWQSISLYLVIALYAIAMAVGGFEWVRGKLNKFSSASLIVSCMFLAVFVGGLVWLYMQSGH</sequence>
<name>A0AA50KGU5_9GAMM</name>
<keyword evidence="1" id="KW-0472">Membrane</keyword>
<dbReference type="RefSeq" id="WP_306685250.1">
    <property type="nucleotide sequence ID" value="NZ_CP132914.1"/>
</dbReference>
<evidence type="ECO:0000256" key="1">
    <source>
        <dbReference type="SAM" id="Phobius"/>
    </source>
</evidence>
<proteinExistence type="predicted"/>
<accession>A0AA50KGU5</accession>
<dbReference type="AlphaFoldDB" id="A0AA50KGU5"/>
<evidence type="ECO:0000313" key="2">
    <source>
        <dbReference type="EMBL" id="WMB74840.1"/>
    </source>
</evidence>
<protein>
    <submittedName>
        <fullName evidence="2">Uncharacterized protein</fullName>
    </submittedName>
</protein>
<keyword evidence="1" id="KW-0812">Transmembrane</keyword>
<dbReference type="KEGG" id="sog:RA178_09675"/>
<gene>
    <name evidence="2" type="ORF">RA178_09675</name>
</gene>
<feature type="transmembrane region" description="Helical" evidence="1">
    <location>
        <begin position="50"/>
        <end position="71"/>
    </location>
</feature>
<feature type="transmembrane region" description="Helical" evidence="1">
    <location>
        <begin position="83"/>
        <end position="102"/>
    </location>
</feature>
<keyword evidence="1" id="KW-1133">Transmembrane helix</keyword>
<dbReference type="GeneID" id="301339452"/>
<dbReference type="Proteomes" id="UP001236800">
    <property type="component" value="Chromosome"/>
</dbReference>
<organism evidence="2">
    <name type="scientific">Shewanella oncorhynchi</name>
    <dbReference type="NCBI Taxonomy" id="2726434"/>
    <lineage>
        <taxon>Bacteria</taxon>
        <taxon>Pseudomonadati</taxon>
        <taxon>Pseudomonadota</taxon>
        <taxon>Gammaproteobacteria</taxon>
        <taxon>Alteromonadales</taxon>
        <taxon>Shewanellaceae</taxon>
        <taxon>Shewanella</taxon>
    </lineage>
</organism>
<dbReference type="EMBL" id="CP132914">
    <property type="protein sequence ID" value="WMB74840.1"/>
    <property type="molecule type" value="Genomic_DNA"/>
</dbReference>